<dbReference type="Proteomes" id="UP000275078">
    <property type="component" value="Unassembled WGS sequence"/>
</dbReference>
<dbReference type="EMBL" id="ML119665">
    <property type="protein sequence ID" value="RPA83373.1"/>
    <property type="molecule type" value="Genomic_DNA"/>
</dbReference>
<evidence type="ECO:0000256" key="2">
    <source>
        <dbReference type="SAM" id="SignalP"/>
    </source>
</evidence>
<evidence type="ECO:0000313" key="4">
    <source>
        <dbReference type="Proteomes" id="UP000275078"/>
    </source>
</evidence>
<feature type="chain" id="PRO_5018306812" evidence="2">
    <location>
        <begin position="21"/>
        <end position="245"/>
    </location>
</feature>
<feature type="region of interest" description="Disordered" evidence="1">
    <location>
        <begin position="110"/>
        <end position="134"/>
    </location>
</feature>
<dbReference type="AlphaFoldDB" id="A0A3N4IBA3"/>
<reference evidence="3 4" key="1">
    <citation type="journal article" date="2018" name="Nat. Ecol. Evol.">
        <title>Pezizomycetes genomes reveal the molecular basis of ectomycorrhizal truffle lifestyle.</title>
        <authorList>
            <person name="Murat C."/>
            <person name="Payen T."/>
            <person name="Noel B."/>
            <person name="Kuo A."/>
            <person name="Morin E."/>
            <person name="Chen J."/>
            <person name="Kohler A."/>
            <person name="Krizsan K."/>
            <person name="Balestrini R."/>
            <person name="Da Silva C."/>
            <person name="Montanini B."/>
            <person name="Hainaut M."/>
            <person name="Levati E."/>
            <person name="Barry K.W."/>
            <person name="Belfiori B."/>
            <person name="Cichocki N."/>
            <person name="Clum A."/>
            <person name="Dockter R.B."/>
            <person name="Fauchery L."/>
            <person name="Guy J."/>
            <person name="Iotti M."/>
            <person name="Le Tacon F."/>
            <person name="Lindquist E.A."/>
            <person name="Lipzen A."/>
            <person name="Malagnac F."/>
            <person name="Mello A."/>
            <person name="Molinier V."/>
            <person name="Miyauchi S."/>
            <person name="Poulain J."/>
            <person name="Riccioni C."/>
            <person name="Rubini A."/>
            <person name="Sitrit Y."/>
            <person name="Splivallo R."/>
            <person name="Traeger S."/>
            <person name="Wang M."/>
            <person name="Zifcakova L."/>
            <person name="Wipf D."/>
            <person name="Zambonelli A."/>
            <person name="Paolocci F."/>
            <person name="Nowrousian M."/>
            <person name="Ottonello S."/>
            <person name="Baldrian P."/>
            <person name="Spatafora J.W."/>
            <person name="Henrissat B."/>
            <person name="Nagy L.G."/>
            <person name="Aury J.M."/>
            <person name="Wincker P."/>
            <person name="Grigoriev I.V."/>
            <person name="Bonfante P."/>
            <person name="Martin F.M."/>
        </authorList>
    </citation>
    <scope>NUCLEOTIDE SEQUENCE [LARGE SCALE GENOMIC DNA]</scope>
    <source>
        <strain evidence="3 4">RN42</strain>
    </source>
</reference>
<proteinExistence type="predicted"/>
<organism evidence="3 4">
    <name type="scientific">Ascobolus immersus RN42</name>
    <dbReference type="NCBI Taxonomy" id="1160509"/>
    <lineage>
        <taxon>Eukaryota</taxon>
        <taxon>Fungi</taxon>
        <taxon>Dikarya</taxon>
        <taxon>Ascomycota</taxon>
        <taxon>Pezizomycotina</taxon>
        <taxon>Pezizomycetes</taxon>
        <taxon>Pezizales</taxon>
        <taxon>Ascobolaceae</taxon>
        <taxon>Ascobolus</taxon>
    </lineage>
</organism>
<feature type="compositionally biased region" description="Basic residues" evidence="1">
    <location>
        <begin position="110"/>
        <end position="130"/>
    </location>
</feature>
<protein>
    <submittedName>
        <fullName evidence="3">Uncharacterized protein</fullName>
    </submittedName>
</protein>
<accession>A0A3N4IBA3</accession>
<name>A0A3N4IBA3_ASCIM</name>
<keyword evidence="2" id="KW-0732">Signal</keyword>
<gene>
    <name evidence="3" type="ORF">BJ508DRAFT_324669</name>
</gene>
<feature type="signal peptide" evidence="2">
    <location>
        <begin position="1"/>
        <end position="20"/>
    </location>
</feature>
<evidence type="ECO:0000256" key="1">
    <source>
        <dbReference type="SAM" id="MobiDB-lite"/>
    </source>
</evidence>
<evidence type="ECO:0000313" key="3">
    <source>
        <dbReference type="EMBL" id="RPA83373.1"/>
    </source>
</evidence>
<keyword evidence="4" id="KW-1185">Reference proteome</keyword>
<sequence>MKFVTIASTTVALLSLGVSATAVADLEAAHALYPRGSVARDLLKPEWGKGAFGGRVSAIPVSEAGVDIDEIVTVHTTVTVTVPRSKVKRDHAPTAAPVAKRNVEEVHVHAHGHGHGHGHHHHHHHHNKQKHVSEKVASEPLAEQLEKLSKVEEAKLLNDAFSLEMLKLGGACNTKFGQAVCIDNKVAVCATTSASWEAVTDCTAARRRCGAMAKDDGILVSCLNINEVHYPEQRPSEKFHDSLRK</sequence>